<accession>A0AAN7EUI8</accession>
<feature type="compositionally biased region" description="Polar residues" evidence="6">
    <location>
        <begin position="213"/>
        <end position="224"/>
    </location>
</feature>
<feature type="domain" description="WRKY" evidence="8">
    <location>
        <begin position="132"/>
        <end position="189"/>
    </location>
</feature>
<comment type="subcellular location">
    <subcellularLocation>
        <location evidence="1">Nucleus</location>
    </subcellularLocation>
</comment>
<evidence type="ECO:0000256" key="5">
    <source>
        <dbReference type="ARBA" id="ARBA00023242"/>
    </source>
</evidence>
<sequence>MHKSILSFVSLLFCSLSFISTNMIIHQPQSQDSQQPQIEAVAVLQGWHTQAMAKFQTQYKAERSPFDKQELGSDILVAAGIDYLEGSAKSGSIGEVQLQPINKSDSSTGLFSQRLGKWKTTETWAIVSHTTDDDHAWKKYGEKEILNAKYPRSYFKCTRRLDKGCLATKQVQRMEEDPQMFQITYKGLHTCKDTLKGPQIIREPDPWETYIVNNPPDSMWGNSKQADHDQALSSSTTPTMKQESKEEALSDLTDNLSSLGTKQADHD</sequence>
<keyword evidence="3" id="KW-0238">DNA-binding</keyword>
<name>A0AAN7EUI8_QUERU</name>
<keyword evidence="10" id="KW-1185">Reference proteome</keyword>
<evidence type="ECO:0000256" key="6">
    <source>
        <dbReference type="SAM" id="MobiDB-lite"/>
    </source>
</evidence>
<comment type="caution">
    <text evidence="9">The sequence shown here is derived from an EMBL/GenBank/DDBJ whole genome shotgun (WGS) entry which is preliminary data.</text>
</comment>
<keyword evidence="7" id="KW-0732">Signal</keyword>
<keyword evidence="2" id="KW-0805">Transcription regulation</keyword>
<proteinExistence type="predicted"/>
<dbReference type="GO" id="GO:0003700">
    <property type="term" value="F:DNA-binding transcription factor activity"/>
    <property type="evidence" value="ECO:0007669"/>
    <property type="project" value="InterPro"/>
</dbReference>
<gene>
    <name evidence="9" type="ORF">RGQ29_029409</name>
</gene>
<dbReference type="InterPro" id="IPR003657">
    <property type="entry name" value="WRKY_dom"/>
</dbReference>
<dbReference type="SUPFAM" id="SSF118290">
    <property type="entry name" value="WRKY DNA-binding domain"/>
    <property type="match status" value="1"/>
</dbReference>
<dbReference type="InterPro" id="IPR036576">
    <property type="entry name" value="WRKY_dom_sf"/>
</dbReference>
<dbReference type="Proteomes" id="UP001324115">
    <property type="component" value="Unassembled WGS sequence"/>
</dbReference>
<evidence type="ECO:0000256" key="1">
    <source>
        <dbReference type="ARBA" id="ARBA00004123"/>
    </source>
</evidence>
<reference evidence="9 10" key="1">
    <citation type="journal article" date="2023" name="G3 (Bethesda)">
        <title>A haplotype-resolved chromosome-scale genome for Quercus rubra L. provides insights into the genetics of adaptive traits for red oak species.</title>
        <authorList>
            <person name="Kapoor B."/>
            <person name="Jenkins J."/>
            <person name="Schmutz J."/>
            <person name="Zhebentyayeva T."/>
            <person name="Kuelheim C."/>
            <person name="Coggeshall M."/>
            <person name="Heim C."/>
            <person name="Lasky J.R."/>
            <person name="Leites L."/>
            <person name="Islam-Faridi N."/>
            <person name="Romero-Severson J."/>
            <person name="DeLeo V.L."/>
            <person name="Lucas S.M."/>
            <person name="Lazic D."/>
            <person name="Gailing O."/>
            <person name="Carlson J."/>
            <person name="Staton M."/>
        </authorList>
    </citation>
    <scope>NUCLEOTIDE SEQUENCE [LARGE SCALE GENOMIC DNA]</scope>
    <source>
        <strain evidence="9">Pseudo-F2</strain>
    </source>
</reference>
<evidence type="ECO:0000259" key="8">
    <source>
        <dbReference type="PROSITE" id="PS50811"/>
    </source>
</evidence>
<evidence type="ECO:0000256" key="4">
    <source>
        <dbReference type="ARBA" id="ARBA00023163"/>
    </source>
</evidence>
<evidence type="ECO:0000313" key="10">
    <source>
        <dbReference type="Proteomes" id="UP001324115"/>
    </source>
</evidence>
<feature type="compositionally biased region" description="Polar residues" evidence="6">
    <location>
        <begin position="231"/>
        <end position="241"/>
    </location>
</feature>
<evidence type="ECO:0000256" key="3">
    <source>
        <dbReference type="ARBA" id="ARBA00023125"/>
    </source>
</evidence>
<dbReference type="PANTHER" id="PTHR32096">
    <property type="entry name" value="WRKY TRANSCRIPTION FACTOR 30-RELATED-RELATED"/>
    <property type="match status" value="1"/>
</dbReference>
<evidence type="ECO:0000256" key="7">
    <source>
        <dbReference type="SAM" id="SignalP"/>
    </source>
</evidence>
<feature type="region of interest" description="Disordered" evidence="6">
    <location>
        <begin position="213"/>
        <end position="267"/>
    </location>
</feature>
<feature type="signal peptide" evidence="7">
    <location>
        <begin position="1"/>
        <end position="21"/>
    </location>
</feature>
<feature type="chain" id="PRO_5043000267" description="WRKY domain-containing protein" evidence="7">
    <location>
        <begin position="22"/>
        <end position="267"/>
    </location>
</feature>
<dbReference type="PROSITE" id="PS50811">
    <property type="entry name" value="WRKY"/>
    <property type="match status" value="1"/>
</dbReference>
<dbReference type="GO" id="GO:0005634">
    <property type="term" value="C:nucleus"/>
    <property type="evidence" value="ECO:0007669"/>
    <property type="project" value="UniProtKB-SubCell"/>
</dbReference>
<dbReference type="AlphaFoldDB" id="A0AAN7EUI8"/>
<dbReference type="Pfam" id="PF03106">
    <property type="entry name" value="WRKY"/>
    <property type="match status" value="1"/>
</dbReference>
<evidence type="ECO:0000313" key="9">
    <source>
        <dbReference type="EMBL" id="KAK4579732.1"/>
    </source>
</evidence>
<dbReference type="Gene3D" id="2.20.25.80">
    <property type="entry name" value="WRKY domain"/>
    <property type="match status" value="1"/>
</dbReference>
<keyword evidence="4" id="KW-0804">Transcription</keyword>
<organism evidence="9 10">
    <name type="scientific">Quercus rubra</name>
    <name type="common">Northern red oak</name>
    <name type="synonym">Quercus borealis</name>
    <dbReference type="NCBI Taxonomy" id="3512"/>
    <lineage>
        <taxon>Eukaryota</taxon>
        <taxon>Viridiplantae</taxon>
        <taxon>Streptophyta</taxon>
        <taxon>Embryophyta</taxon>
        <taxon>Tracheophyta</taxon>
        <taxon>Spermatophyta</taxon>
        <taxon>Magnoliopsida</taxon>
        <taxon>eudicotyledons</taxon>
        <taxon>Gunneridae</taxon>
        <taxon>Pentapetalae</taxon>
        <taxon>rosids</taxon>
        <taxon>fabids</taxon>
        <taxon>Fagales</taxon>
        <taxon>Fagaceae</taxon>
        <taxon>Quercus</taxon>
    </lineage>
</organism>
<protein>
    <recommendedName>
        <fullName evidence="8">WRKY domain-containing protein</fullName>
    </recommendedName>
</protein>
<dbReference type="EMBL" id="JAXUIC010000008">
    <property type="protein sequence ID" value="KAK4579732.1"/>
    <property type="molecule type" value="Genomic_DNA"/>
</dbReference>
<dbReference type="SMART" id="SM00774">
    <property type="entry name" value="WRKY"/>
    <property type="match status" value="1"/>
</dbReference>
<dbReference type="GO" id="GO:0000976">
    <property type="term" value="F:transcription cis-regulatory region binding"/>
    <property type="evidence" value="ECO:0007669"/>
    <property type="project" value="TreeGrafter"/>
</dbReference>
<feature type="compositionally biased region" description="Polar residues" evidence="6">
    <location>
        <begin position="252"/>
        <end position="261"/>
    </location>
</feature>
<dbReference type="InterPro" id="IPR044810">
    <property type="entry name" value="WRKY_plant"/>
</dbReference>
<dbReference type="PANTHER" id="PTHR32096:SF146">
    <property type="entry name" value="WRKY TRANSCRIPTION FACTOR 19-RELATED"/>
    <property type="match status" value="1"/>
</dbReference>
<evidence type="ECO:0000256" key="2">
    <source>
        <dbReference type="ARBA" id="ARBA00023015"/>
    </source>
</evidence>
<keyword evidence="5" id="KW-0539">Nucleus</keyword>